<dbReference type="SUPFAM" id="SSF51735">
    <property type="entry name" value="NAD(P)-binding Rossmann-fold domains"/>
    <property type="match status" value="1"/>
</dbReference>
<gene>
    <name evidence="2" type="ORF">BXY39_0910</name>
</gene>
<dbReference type="InParanoid" id="A0A3M0CS41"/>
<evidence type="ECO:0000313" key="2">
    <source>
        <dbReference type="EMBL" id="RMB12414.1"/>
    </source>
</evidence>
<protein>
    <submittedName>
        <fullName evidence="2">UDP-glucose 4-epimerase</fullName>
    </submittedName>
</protein>
<dbReference type="Gene3D" id="3.40.50.720">
    <property type="entry name" value="NAD(P)-binding Rossmann-like Domain"/>
    <property type="match status" value="1"/>
</dbReference>
<dbReference type="AlphaFoldDB" id="A0A3M0CS41"/>
<evidence type="ECO:0000313" key="3">
    <source>
        <dbReference type="Proteomes" id="UP000271227"/>
    </source>
</evidence>
<name>A0A3M0CS41_9PROT</name>
<comment type="caution">
    <text evidence="2">The sequence shown here is derived from an EMBL/GenBank/DDBJ whole genome shotgun (WGS) entry which is preliminary data.</text>
</comment>
<dbReference type="InterPro" id="IPR050177">
    <property type="entry name" value="Lipid_A_modif_metabolic_enz"/>
</dbReference>
<dbReference type="OrthoDB" id="9801785at2"/>
<organism evidence="2 3">
    <name type="scientific">Eilatimonas milleporae</name>
    <dbReference type="NCBI Taxonomy" id="911205"/>
    <lineage>
        <taxon>Bacteria</taxon>
        <taxon>Pseudomonadati</taxon>
        <taxon>Pseudomonadota</taxon>
        <taxon>Alphaproteobacteria</taxon>
        <taxon>Kordiimonadales</taxon>
        <taxon>Kordiimonadaceae</taxon>
        <taxon>Eilatimonas</taxon>
    </lineage>
</organism>
<dbReference type="Pfam" id="PF01370">
    <property type="entry name" value="Epimerase"/>
    <property type="match status" value="1"/>
</dbReference>
<feature type="domain" description="NAD-dependent epimerase/dehydratase" evidence="1">
    <location>
        <begin position="4"/>
        <end position="236"/>
    </location>
</feature>
<evidence type="ECO:0000259" key="1">
    <source>
        <dbReference type="Pfam" id="PF01370"/>
    </source>
</evidence>
<dbReference type="RefSeq" id="WP_121937588.1">
    <property type="nucleotide sequence ID" value="NZ_REFR01000009.1"/>
</dbReference>
<reference evidence="2 3" key="1">
    <citation type="submission" date="2018-10" db="EMBL/GenBank/DDBJ databases">
        <title>Genomic Encyclopedia of Archaeal and Bacterial Type Strains, Phase II (KMG-II): from individual species to whole genera.</title>
        <authorList>
            <person name="Goeker M."/>
        </authorList>
    </citation>
    <scope>NUCLEOTIDE SEQUENCE [LARGE SCALE GENOMIC DNA]</scope>
    <source>
        <strain evidence="2 3">DSM 25217</strain>
    </source>
</reference>
<dbReference type="PANTHER" id="PTHR43245">
    <property type="entry name" value="BIFUNCTIONAL POLYMYXIN RESISTANCE PROTEIN ARNA"/>
    <property type="match status" value="1"/>
</dbReference>
<dbReference type="InterPro" id="IPR001509">
    <property type="entry name" value="Epimerase_deHydtase"/>
</dbReference>
<dbReference type="EMBL" id="REFR01000009">
    <property type="protein sequence ID" value="RMB12414.1"/>
    <property type="molecule type" value="Genomic_DNA"/>
</dbReference>
<dbReference type="InterPro" id="IPR036291">
    <property type="entry name" value="NAD(P)-bd_dom_sf"/>
</dbReference>
<sequence length="313" mass="32640">MRTWLVTGGAGFIGSWLVERLLAAGDSVRVLDDFSTGTPDNLPRHDGLRIIEGDICDTGLVASHMADCDGCFHLAAVASVVRSFEDWAETHRVNALGTVTVLEQALRAGIPVVAASSAAVYGIPTAVPQEEDAQVDPLSPYGLDKLAGERHAQLMAGHGLKACAMRFFNVYGPRQDPKSPYSGVISIFADRALQGGPLVIDGAGDQTRDFIYVTDVTAALVLAMRFLMQAGTGGRFEVFNVCGGTETSISTLAAAVIAATESPADIEYGPARTGDIPRSLGAPARAAARLGFRADTPLEQGLRSLAAALAGGA</sequence>
<dbReference type="PANTHER" id="PTHR43245:SF13">
    <property type="entry name" value="UDP-D-APIOSE_UDP-D-XYLOSE SYNTHASE 2"/>
    <property type="match status" value="1"/>
</dbReference>
<keyword evidence="3" id="KW-1185">Reference proteome</keyword>
<proteinExistence type="predicted"/>
<dbReference type="Proteomes" id="UP000271227">
    <property type="component" value="Unassembled WGS sequence"/>
</dbReference>
<accession>A0A3M0CS41</accession>